<dbReference type="SUPFAM" id="SSF52540">
    <property type="entry name" value="P-loop containing nucleoside triphosphate hydrolases"/>
    <property type="match status" value="2"/>
</dbReference>
<dbReference type="GO" id="GO:0005524">
    <property type="term" value="F:ATP binding"/>
    <property type="evidence" value="ECO:0007669"/>
    <property type="project" value="UniProtKB-KW"/>
</dbReference>
<keyword evidence="5" id="KW-0067">ATP-binding</keyword>
<reference evidence="11" key="1">
    <citation type="submission" date="2023-10" db="EMBL/GenBank/DDBJ databases">
        <title>Chromosome-level genome of the transformable northern wattle, Acacia crassicarpa.</title>
        <authorList>
            <person name="Massaro I."/>
            <person name="Sinha N.R."/>
            <person name="Poethig S."/>
            <person name="Leichty A.R."/>
        </authorList>
    </citation>
    <scope>NUCLEOTIDE SEQUENCE</scope>
    <source>
        <strain evidence="11">Acra3RX</strain>
        <tissue evidence="11">Leaf</tissue>
    </source>
</reference>
<dbReference type="Gene3D" id="3.40.50.300">
    <property type="entry name" value="P-loop containing nucleotide triphosphate hydrolases"/>
    <property type="match status" value="1"/>
</dbReference>
<comment type="catalytic activity">
    <reaction evidence="8">
        <text>dimethylallyl diphosphate + ADP = N(6)-(dimethylallyl)adenosine 5'-diphosphate + diphosphate</text>
        <dbReference type="Rhea" id="RHEA:36327"/>
        <dbReference type="ChEBI" id="CHEBI:33019"/>
        <dbReference type="ChEBI" id="CHEBI:57623"/>
        <dbReference type="ChEBI" id="CHEBI:73533"/>
        <dbReference type="ChEBI" id="CHEBI:456216"/>
        <dbReference type="EC" id="2.5.1.112"/>
    </reaction>
</comment>
<sequence length="328" mass="36867">MNIVSYSVCQQVRPIVNFQRPLSMEPFFRYLRKEKVVVIIGATGTGKSKLAIDLASSFPPAEIVNSDKMQVYQGLDITTNKVTDDECRGVPHHLLGIADANSNFTADDFTRHASAAIDSIVQRDCLPIIAGGSNSYIEALVEDHAAFRLKYECCFLWVDVPLHALDPFLSERVDRMIQAGQLDEVRQFFDPARDYTTGIRKAIGVPEFDEFLRAEATADGGTKKRLLEAAIAKIKANNCSLARRQLQKIHRLYNMWKRNMYRLDTTEVFKKSGDEAEQLWQTQVLAKSQRIVHKFLYDDSPVVPAATVMSSVPPYPQPKQVAMATASH</sequence>
<dbReference type="Gene3D" id="1.10.287.890">
    <property type="entry name" value="Crystal structure of tRNA isopentenylpyrophosphate transferase (bh2366) domain"/>
    <property type="match status" value="1"/>
</dbReference>
<dbReference type="InterPro" id="IPR027417">
    <property type="entry name" value="P-loop_NTPase"/>
</dbReference>
<dbReference type="Proteomes" id="UP001293593">
    <property type="component" value="Unassembled WGS sequence"/>
</dbReference>
<evidence type="ECO:0000256" key="2">
    <source>
        <dbReference type="ARBA" id="ARBA00022679"/>
    </source>
</evidence>
<evidence type="ECO:0000256" key="7">
    <source>
        <dbReference type="ARBA" id="ARBA00051744"/>
    </source>
</evidence>
<keyword evidence="12" id="KW-1185">Reference proteome</keyword>
<dbReference type="EMBL" id="JAWXYG010000008">
    <property type="protein sequence ID" value="KAK4266417.1"/>
    <property type="molecule type" value="Genomic_DNA"/>
</dbReference>
<dbReference type="GO" id="GO:0006400">
    <property type="term" value="P:tRNA modification"/>
    <property type="evidence" value="ECO:0007669"/>
    <property type="project" value="TreeGrafter"/>
</dbReference>
<evidence type="ECO:0000256" key="10">
    <source>
        <dbReference type="ARBA" id="ARBA00066838"/>
    </source>
</evidence>
<evidence type="ECO:0000256" key="3">
    <source>
        <dbReference type="ARBA" id="ARBA00022712"/>
    </source>
</evidence>
<protein>
    <recommendedName>
        <fullName evidence="10">adenylate dimethylallyltransferase (ADP/ATP-dependent)</fullName>
        <ecNumber evidence="10">2.5.1.112</ecNumber>
    </recommendedName>
</protein>
<accession>A0AAE1JCV0</accession>
<comment type="caution">
    <text evidence="11">The sequence shown here is derived from an EMBL/GenBank/DDBJ whole genome shotgun (WGS) entry which is preliminary data.</text>
</comment>
<evidence type="ECO:0000256" key="1">
    <source>
        <dbReference type="ARBA" id="ARBA00005842"/>
    </source>
</evidence>
<dbReference type="InterPro" id="IPR039657">
    <property type="entry name" value="Dimethylallyltransferase"/>
</dbReference>
<dbReference type="PANTHER" id="PTHR11088:SF74">
    <property type="entry name" value="ADENYLATE ISOPENTENYLTRANSFERASE 5, CHLOROPLASTIC"/>
    <property type="match status" value="1"/>
</dbReference>
<proteinExistence type="inferred from homology"/>
<comment type="similarity">
    <text evidence="1">Belongs to the IPP transferase family.</text>
</comment>
<keyword evidence="4" id="KW-0547">Nucleotide-binding</keyword>
<dbReference type="FunFam" id="1.10.287.890:FF:000002">
    <property type="entry name" value="Adenylate isopentenyltransferase 5, chloroplastic"/>
    <property type="match status" value="1"/>
</dbReference>
<dbReference type="GO" id="GO:0052381">
    <property type="term" value="F:tRNA dimethylallyltransferase activity"/>
    <property type="evidence" value="ECO:0007669"/>
    <property type="project" value="TreeGrafter"/>
</dbReference>
<gene>
    <name evidence="11" type="ORF">QN277_027342</name>
</gene>
<evidence type="ECO:0000256" key="4">
    <source>
        <dbReference type="ARBA" id="ARBA00022741"/>
    </source>
</evidence>
<dbReference type="GO" id="GO:0005739">
    <property type="term" value="C:mitochondrion"/>
    <property type="evidence" value="ECO:0007669"/>
    <property type="project" value="TreeGrafter"/>
</dbReference>
<keyword evidence="3" id="KW-0203">Cytokinin biosynthesis</keyword>
<name>A0AAE1JCV0_9FABA</name>
<evidence type="ECO:0000256" key="9">
    <source>
        <dbReference type="ARBA" id="ARBA00055191"/>
    </source>
</evidence>
<evidence type="ECO:0000313" key="11">
    <source>
        <dbReference type="EMBL" id="KAK4266417.1"/>
    </source>
</evidence>
<evidence type="ECO:0000313" key="12">
    <source>
        <dbReference type="Proteomes" id="UP001293593"/>
    </source>
</evidence>
<dbReference type="PANTHER" id="PTHR11088">
    <property type="entry name" value="TRNA DIMETHYLALLYLTRANSFERASE"/>
    <property type="match status" value="1"/>
</dbReference>
<evidence type="ECO:0000256" key="6">
    <source>
        <dbReference type="ARBA" id="ARBA00022946"/>
    </source>
</evidence>
<dbReference type="GO" id="GO:0052622">
    <property type="term" value="F:ATP/ADP dimethylallyltransferase activity"/>
    <property type="evidence" value="ECO:0007669"/>
    <property type="project" value="UniProtKB-EC"/>
</dbReference>
<organism evidence="11 12">
    <name type="scientific">Acacia crassicarpa</name>
    <name type="common">northern wattle</name>
    <dbReference type="NCBI Taxonomy" id="499986"/>
    <lineage>
        <taxon>Eukaryota</taxon>
        <taxon>Viridiplantae</taxon>
        <taxon>Streptophyta</taxon>
        <taxon>Embryophyta</taxon>
        <taxon>Tracheophyta</taxon>
        <taxon>Spermatophyta</taxon>
        <taxon>Magnoliopsida</taxon>
        <taxon>eudicotyledons</taxon>
        <taxon>Gunneridae</taxon>
        <taxon>Pentapetalae</taxon>
        <taxon>rosids</taxon>
        <taxon>fabids</taxon>
        <taxon>Fabales</taxon>
        <taxon>Fabaceae</taxon>
        <taxon>Caesalpinioideae</taxon>
        <taxon>mimosoid clade</taxon>
        <taxon>Acacieae</taxon>
        <taxon>Acacia</taxon>
    </lineage>
</organism>
<dbReference type="EC" id="2.5.1.112" evidence="10"/>
<evidence type="ECO:0000256" key="5">
    <source>
        <dbReference type="ARBA" id="ARBA00022840"/>
    </source>
</evidence>
<dbReference type="GO" id="GO:0009691">
    <property type="term" value="P:cytokinin biosynthetic process"/>
    <property type="evidence" value="ECO:0007669"/>
    <property type="project" value="UniProtKB-KW"/>
</dbReference>
<keyword evidence="2" id="KW-0808">Transferase</keyword>
<dbReference type="AlphaFoldDB" id="A0AAE1JCV0"/>
<evidence type="ECO:0000256" key="8">
    <source>
        <dbReference type="ARBA" id="ARBA00052386"/>
    </source>
</evidence>
<keyword evidence="6" id="KW-0809">Transit peptide</keyword>
<dbReference type="Pfam" id="PF01715">
    <property type="entry name" value="IPPT"/>
    <property type="match status" value="2"/>
</dbReference>
<dbReference type="GO" id="GO:0009824">
    <property type="term" value="F:AMP dimethylallyltransferase activity"/>
    <property type="evidence" value="ECO:0007669"/>
    <property type="project" value="UniProtKB-ARBA"/>
</dbReference>
<comment type="function">
    <text evidence="9">Involved in cytokinin biosynthesis. Catalyzes the transfer of an isopentenyl group from dimethylallyl diphosphate (DMAPP) to ATP and ADP.</text>
</comment>
<comment type="catalytic activity">
    <reaction evidence="7">
        <text>dimethylallyl diphosphate + ATP = N(6)-(dimethylallyl)adenosine 5'-triphosphate + diphosphate</text>
        <dbReference type="Rhea" id="RHEA:36331"/>
        <dbReference type="ChEBI" id="CHEBI:30616"/>
        <dbReference type="ChEBI" id="CHEBI:33019"/>
        <dbReference type="ChEBI" id="CHEBI:57623"/>
        <dbReference type="ChEBI" id="CHEBI:73532"/>
        <dbReference type="EC" id="2.5.1.112"/>
    </reaction>
</comment>